<protein>
    <submittedName>
        <fullName evidence="2">Uncharacterized protein</fullName>
    </submittedName>
</protein>
<accession>A0AAD9P128</accession>
<feature type="compositionally biased region" description="Low complexity" evidence="1">
    <location>
        <begin position="75"/>
        <end position="103"/>
    </location>
</feature>
<organism evidence="2 3">
    <name type="scientific">Ridgeia piscesae</name>
    <name type="common">Tubeworm</name>
    <dbReference type="NCBI Taxonomy" id="27915"/>
    <lineage>
        <taxon>Eukaryota</taxon>
        <taxon>Metazoa</taxon>
        <taxon>Spiralia</taxon>
        <taxon>Lophotrochozoa</taxon>
        <taxon>Annelida</taxon>
        <taxon>Polychaeta</taxon>
        <taxon>Sedentaria</taxon>
        <taxon>Canalipalpata</taxon>
        <taxon>Sabellida</taxon>
        <taxon>Siboglinidae</taxon>
        <taxon>Ridgeia</taxon>
    </lineage>
</organism>
<feature type="region of interest" description="Disordered" evidence="1">
    <location>
        <begin position="1"/>
        <end position="112"/>
    </location>
</feature>
<keyword evidence="3" id="KW-1185">Reference proteome</keyword>
<reference evidence="2" key="1">
    <citation type="journal article" date="2023" name="Mol. Biol. Evol.">
        <title>Third-Generation Sequencing Reveals the Adaptive Role of the Epigenome in Three Deep-Sea Polychaetes.</title>
        <authorList>
            <person name="Perez M."/>
            <person name="Aroh O."/>
            <person name="Sun Y."/>
            <person name="Lan Y."/>
            <person name="Juniper S.K."/>
            <person name="Young C.R."/>
            <person name="Angers B."/>
            <person name="Qian P.Y."/>
        </authorList>
    </citation>
    <scope>NUCLEOTIDE SEQUENCE</scope>
    <source>
        <strain evidence="2">R07B-5</strain>
    </source>
</reference>
<dbReference type="Proteomes" id="UP001209878">
    <property type="component" value="Unassembled WGS sequence"/>
</dbReference>
<dbReference type="EMBL" id="JAODUO010000209">
    <property type="protein sequence ID" value="KAK2186223.1"/>
    <property type="molecule type" value="Genomic_DNA"/>
</dbReference>
<sequence>MSCVQGDNTRPRSGRRRNTSDDDNLDLLSSDDSDSGNESSSREDSEADEETGEKDRGPDEETGEKKRKSHGRSHVTVTGGASVNATTAAVGSSSTAAKVTASGDHAEGMELEEGECPRVRSFWSEGKEIALPRGRWRVGLLHGKKKFLFLRFATKGKIPASAGVQTVISSFGLKVQRAYGIPVCPLCIIISRISRNH</sequence>
<evidence type="ECO:0000313" key="3">
    <source>
        <dbReference type="Proteomes" id="UP001209878"/>
    </source>
</evidence>
<name>A0AAD9P128_RIDPI</name>
<evidence type="ECO:0000256" key="1">
    <source>
        <dbReference type="SAM" id="MobiDB-lite"/>
    </source>
</evidence>
<evidence type="ECO:0000313" key="2">
    <source>
        <dbReference type="EMBL" id="KAK2186223.1"/>
    </source>
</evidence>
<comment type="caution">
    <text evidence="2">The sequence shown here is derived from an EMBL/GenBank/DDBJ whole genome shotgun (WGS) entry which is preliminary data.</text>
</comment>
<gene>
    <name evidence="2" type="ORF">NP493_210g03037</name>
</gene>
<proteinExistence type="predicted"/>
<feature type="compositionally biased region" description="Acidic residues" evidence="1">
    <location>
        <begin position="21"/>
        <end position="35"/>
    </location>
</feature>
<dbReference type="AlphaFoldDB" id="A0AAD9P128"/>